<proteinExistence type="predicted"/>
<name>A0A6J7WKY8_9CAUD</name>
<dbReference type="EMBL" id="LR798260">
    <property type="protein sequence ID" value="CAB5218490.1"/>
    <property type="molecule type" value="Genomic_DNA"/>
</dbReference>
<evidence type="ECO:0000313" key="1">
    <source>
        <dbReference type="EMBL" id="CAB5218490.1"/>
    </source>
</evidence>
<accession>A0A6J7WKY8</accession>
<protein>
    <submittedName>
        <fullName evidence="1">Uncharacterized protein</fullName>
    </submittedName>
</protein>
<reference evidence="1" key="1">
    <citation type="submission" date="2020-05" db="EMBL/GenBank/DDBJ databases">
        <authorList>
            <person name="Chiriac C."/>
            <person name="Salcher M."/>
            <person name="Ghai R."/>
            <person name="Kavagutti S V."/>
        </authorList>
    </citation>
    <scope>NUCLEOTIDE SEQUENCE</scope>
</reference>
<sequence>MDSLEILQNISILNAHAIELDELVYELSEFPVERGQALLEVAKADKKIILLEKSLQN</sequence>
<gene>
    <name evidence="1" type="ORF">UFOVP219_24</name>
</gene>
<organism evidence="1">
    <name type="scientific">uncultured Caudovirales phage</name>
    <dbReference type="NCBI Taxonomy" id="2100421"/>
    <lineage>
        <taxon>Viruses</taxon>
        <taxon>Duplodnaviria</taxon>
        <taxon>Heunggongvirae</taxon>
        <taxon>Uroviricota</taxon>
        <taxon>Caudoviricetes</taxon>
        <taxon>Peduoviridae</taxon>
        <taxon>Maltschvirus</taxon>
        <taxon>Maltschvirus maltsch</taxon>
    </lineage>
</organism>